<evidence type="ECO:0000313" key="9">
    <source>
        <dbReference type="Proteomes" id="UP001358417"/>
    </source>
</evidence>
<dbReference type="PANTHER" id="PTHR11654">
    <property type="entry name" value="OLIGOPEPTIDE TRANSPORTER-RELATED"/>
    <property type="match status" value="1"/>
</dbReference>
<dbReference type="GO" id="GO:0016020">
    <property type="term" value="C:membrane"/>
    <property type="evidence" value="ECO:0007669"/>
    <property type="project" value="UniProtKB-SubCell"/>
</dbReference>
<feature type="transmembrane region" description="Helical" evidence="7">
    <location>
        <begin position="142"/>
        <end position="161"/>
    </location>
</feature>
<evidence type="ECO:0000313" key="8">
    <source>
        <dbReference type="EMBL" id="KAK5045358.1"/>
    </source>
</evidence>
<feature type="transmembrane region" description="Helical" evidence="7">
    <location>
        <begin position="402"/>
        <end position="420"/>
    </location>
</feature>
<feature type="transmembrane region" description="Helical" evidence="7">
    <location>
        <begin position="285"/>
        <end position="307"/>
    </location>
</feature>
<sequence length="592" mass="64951">MAVHGSDNVLGEVIATRPSLTVDEKTGRLSISLPHDTEAQAKGTNSHTSTSSDDYDYENYPPPTEEELKTLRKVAANMPLVSFALCIVEFAERASYYGAKAVFSNFIQFPLPEGGNGAGAPPRHTQKTAGALGMGLQAGSGLTLLFLFLSYVIPIFGGWWADVYVGRYYAIVVGVLICGVAHIVQIVGAIPSVLQKGKSHAALPFIIGLLLLALGAGIFKPNIAPTVLDQNRHQKPYIKTLKSGERVIVDPETTASRTMLIFYGFVNVGAFFMLATTYSEKLIGFWLAFLESGIIYFSLPILLALIYKRTYRTPASGASELTQALQIIGTALKQNNFRIWKQGFWDSVKPEALSSKGIQVSWSDKNVEDVRRTVVGSVANNQGASMTTNGAPNDLLGNFNPLTIIVTVPFLTYVFYPTLARYNIKFGRINRITFGFFLATVSGVIGAIVQWKVYKTSPCGYYASTCDGVSHLSIWLQVPNVVLGAVSECFCQVTAYEIAYARSPPSMRGLVMAIFLFMNALSSALGEILIPVTKDPHLIWMWAGPAIVLAVQTVVFWFRFHHLNDDEYMLSEIATEYRGPVELEKRTETVKK</sequence>
<dbReference type="GeneID" id="89977381"/>
<dbReference type="EMBL" id="JAVRRD010000037">
    <property type="protein sequence ID" value="KAK5045358.1"/>
    <property type="molecule type" value="Genomic_DNA"/>
</dbReference>
<accession>A0AAV9MXY2</accession>
<evidence type="ECO:0000256" key="2">
    <source>
        <dbReference type="ARBA" id="ARBA00005982"/>
    </source>
</evidence>
<keyword evidence="3 7" id="KW-0812">Transmembrane</keyword>
<keyword evidence="9" id="KW-1185">Reference proteome</keyword>
<protein>
    <recommendedName>
        <fullName evidence="10">Major facilitator superfamily (MFS) profile domain-containing protein</fullName>
    </recommendedName>
</protein>
<feature type="transmembrane region" description="Helical" evidence="7">
    <location>
        <begin position="539"/>
        <end position="560"/>
    </location>
</feature>
<comment type="similarity">
    <text evidence="2">Belongs to the major facilitator superfamily. Proton-dependent oligopeptide transporter (POT/PTR) (TC 2.A.17) family.</text>
</comment>
<dbReference type="SUPFAM" id="SSF103473">
    <property type="entry name" value="MFS general substrate transporter"/>
    <property type="match status" value="1"/>
</dbReference>
<dbReference type="InterPro" id="IPR000109">
    <property type="entry name" value="POT_fam"/>
</dbReference>
<comment type="caution">
    <text evidence="8">The sequence shown here is derived from an EMBL/GenBank/DDBJ whole genome shotgun (WGS) entry which is preliminary data.</text>
</comment>
<feature type="transmembrane region" description="Helical" evidence="7">
    <location>
        <begin position="432"/>
        <end position="454"/>
    </location>
</feature>
<evidence type="ECO:0000256" key="5">
    <source>
        <dbReference type="ARBA" id="ARBA00023136"/>
    </source>
</evidence>
<evidence type="ECO:0000256" key="4">
    <source>
        <dbReference type="ARBA" id="ARBA00022989"/>
    </source>
</evidence>
<evidence type="ECO:0000256" key="1">
    <source>
        <dbReference type="ARBA" id="ARBA00004141"/>
    </source>
</evidence>
<feature type="region of interest" description="Disordered" evidence="6">
    <location>
        <begin position="25"/>
        <end position="63"/>
    </location>
</feature>
<evidence type="ECO:0000256" key="6">
    <source>
        <dbReference type="SAM" id="MobiDB-lite"/>
    </source>
</evidence>
<keyword evidence="4 7" id="KW-1133">Transmembrane helix</keyword>
<dbReference type="GO" id="GO:0022857">
    <property type="term" value="F:transmembrane transporter activity"/>
    <property type="evidence" value="ECO:0007669"/>
    <property type="project" value="InterPro"/>
</dbReference>
<gene>
    <name evidence="8" type="ORF">LTR84_009221</name>
</gene>
<evidence type="ECO:0008006" key="10">
    <source>
        <dbReference type="Google" id="ProtNLM"/>
    </source>
</evidence>
<feature type="transmembrane region" description="Helical" evidence="7">
    <location>
        <begin position="510"/>
        <end position="533"/>
    </location>
</feature>
<evidence type="ECO:0000256" key="7">
    <source>
        <dbReference type="SAM" id="Phobius"/>
    </source>
</evidence>
<feature type="transmembrane region" description="Helical" evidence="7">
    <location>
        <begin position="202"/>
        <end position="219"/>
    </location>
</feature>
<dbReference type="Pfam" id="PF00854">
    <property type="entry name" value="PTR2"/>
    <property type="match status" value="2"/>
</dbReference>
<reference evidence="8 9" key="1">
    <citation type="submission" date="2023-08" db="EMBL/GenBank/DDBJ databases">
        <title>Black Yeasts Isolated from many extreme environments.</title>
        <authorList>
            <person name="Coleine C."/>
            <person name="Stajich J.E."/>
            <person name="Selbmann L."/>
        </authorList>
    </citation>
    <scope>NUCLEOTIDE SEQUENCE [LARGE SCALE GENOMIC DNA]</scope>
    <source>
        <strain evidence="8 9">CCFEE 5792</strain>
    </source>
</reference>
<dbReference type="InterPro" id="IPR036259">
    <property type="entry name" value="MFS_trans_sf"/>
</dbReference>
<dbReference type="Proteomes" id="UP001358417">
    <property type="component" value="Unassembled WGS sequence"/>
</dbReference>
<keyword evidence="5 7" id="KW-0472">Membrane</keyword>
<comment type="subcellular location">
    <subcellularLocation>
        <location evidence="1">Membrane</location>
        <topology evidence="1">Multi-pass membrane protein</topology>
    </subcellularLocation>
</comment>
<name>A0AAV9MXY2_9EURO</name>
<feature type="transmembrane region" description="Helical" evidence="7">
    <location>
        <begin position="167"/>
        <end position="190"/>
    </location>
</feature>
<dbReference type="AlphaFoldDB" id="A0AAV9MXY2"/>
<organism evidence="8 9">
    <name type="scientific">Exophiala bonariae</name>
    <dbReference type="NCBI Taxonomy" id="1690606"/>
    <lineage>
        <taxon>Eukaryota</taxon>
        <taxon>Fungi</taxon>
        <taxon>Dikarya</taxon>
        <taxon>Ascomycota</taxon>
        <taxon>Pezizomycotina</taxon>
        <taxon>Eurotiomycetes</taxon>
        <taxon>Chaetothyriomycetidae</taxon>
        <taxon>Chaetothyriales</taxon>
        <taxon>Herpotrichiellaceae</taxon>
        <taxon>Exophiala</taxon>
    </lineage>
</organism>
<dbReference type="RefSeq" id="XP_064700987.1">
    <property type="nucleotide sequence ID" value="XM_064852762.1"/>
</dbReference>
<evidence type="ECO:0000256" key="3">
    <source>
        <dbReference type="ARBA" id="ARBA00022692"/>
    </source>
</evidence>
<proteinExistence type="inferred from homology"/>
<dbReference type="Gene3D" id="1.20.1250.20">
    <property type="entry name" value="MFS general substrate transporter like domains"/>
    <property type="match status" value="1"/>
</dbReference>
<feature type="transmembrane region" description="Helical" evidence="7">
    <location>
        <begin position="260"/>
        <end position="278"/>
    </location>
</feature>